<dbReference type="OrthoDB" id="1446707at2"/>
<accession>A0A5B8YHT4</accession>
<dbReference type="EMBL" id="CP042476">
    <property type="protein sequence ID" value="QED37171.1"/>
    <property type="molecule type" value="Genomic_DNA"/>
</dbReference>
<gene>
    <name evidence="1" type="ORF">FK178_05360</name>
</gene>
<evidence type="ECO:0000313" key="2">
    <source>
        <dbReference type="Proteomes" id="UP000321954"/>
    </source>
</evidence>
<sequence>MKILATTILSFLFSFQSSGPVMDWCCELLKIPNLVEHYNEQTADTGITFFEFLDYHYGDQESSKNHENDAHDGELPLQGHHSCSHGISLISPEKFGLISIELPENQRTSIFYQPPFSSASLGSVFQPPQV</sequence>
<dbReference type="Proteomes" id="UP000321954">
    <property type="component" value="Chromosome"/>
</dbReference>
<dbReference type="KEGG" id="anp:FK178_05360"/>
<evidence type="ECO:0000313" key="1">
    <source>
        <dbReference type="EMBL" id="QED37171.1"/>
    </source>
</evidence>
<keyword evidence="2" id="KW-1185">Reference proteome</keyword>
<dbReference type="RefSeq" id="WP_146831774.1">
    <property type="nucleotide sequence ID" value="NZ_CP042476.1"/>
</dbReference>
<protein>
    <submittedName>
        <fullName evidence="1">Uncharacterized protein</fullName>
    </submittedName>
</protein>
<proteinExistence type="predicted"/>
<dbReference type="AlphaFoldDB" id="A0A5B8YHT4"/>
<reference evidence="1 2" key="1">
    <citation type="submission" date="2019-08" db="EMBL/GenBank/DDBJ databases">
        <title>Antarcticibacterium arcticum sp. nov., a bacterium isolated from marine sediment of the Canadian Beaufort Sea.</title>
        <authorList>
            <person name="Lee Y.M."/>
            <person name="Baek K."/>
            <person name="Lee D.-H."/>
            <person name="Shin S.C."/>
            <person name="Jin Y.K."/>
            <person name="Park Y."/>
        </authorList>
    </citation>
    <scope>NUCLEOTIDE SEQUENCE [LARGE SCALE GENOMIC DNA]</scope>
    <source>
        <strain evidence="1 2">PAMC 28998</strain>
    </source>
</reference>
<name>A0A5B8YHT4_9FLAO</name>
<organism evidence="1 2">
    <name type="scientific">Antarcticibacterium arcticum</name>
    <dbReference type="NCBI Taxonomy" id="2585771"/>
    <lineage>
        <taxon>Bacteria</taxon>
        <taxon>Pseudomonadati</taxon>
        <taxon>Bacteroidota</taxon>
        <taxon>Flavobacteriia</taxon>
        <taxon>Flavobacteriales</taxon>
        <taxon>Flavobacteriaceae</taxon>
        <taxon>Antarcticibacterium</taxon>
    </lineage>
</organism>